<feature type="transmembrane region" description="Helical" evidence="6">
    <location>
        <begin position="300"/>
        <end position="324"/>
    </location>
</feature>
<proteinExistence type="predicted"/>
<comment type="caution">
    <text evidence="7">The sequence shown here is derived from an EMBL/GenBank/DDBJ whole genome shotgun (WGS) entry which is preliminary data.</text>
</comment>
<dbReference type="RefSeq" id="WP_112769184.1">
    <property type="nucleotide sequence ID" value="NZ_CP063191.1"/>
</dbReference>
<keyword evidence="2" id="KW-1003">Cell membrane</keyword>
<feature type="transmembrane region" description="Helical" evidence="6">
    <location>
        <begin position="49"/>
        <end position="71"/>
    </location>
</feature>
<dbReference type="PANTHER" id="PTHR39087">
    <property type="entry name" value="UPF0104 MEMBRANE PROTEIN MJ1595"/>
    <property type="match status" value="1"/>
</dbReference>
<evidence type="ECO:0000256" key="4">
    <source>
        <dbReference type="ARBA" id="ARBA00022989"/>
    </source>
</evidence>
<comment type="subcellular location">
    <subcellularLocation>
        <location evidence="1">Cell membrane</location>
        <topology evidence="1">Multi-pass membrane protein</topology>
    </subcellularLocation>
</comment>
<dbReference type="AlphaFoldDB" id="A0A364VCF0"/>
<evidence type="ECO:0000313" key="7">
    <source>
        <dbReference type="EMBL" id="RAV34329.1"/>
    </source>
</evidence>
<reference evidence="7 8" key="1">
    <citation type="journal article" date="2018" name="Syst. Appl. Microbiol.">
        <title>Corynebacterium heidelbergense sp. nov., isolated from the preen glands of Egyptian geese (Alopochen aegyptiacus).</title>
        <authorList>
            <person name="Braun M.S."/>
            <person name="Wang E."/>
            <person name="Zimmermann S."/>
            <person name="Wink M."/>
        </authorList>
    </citation>
    <scope>NUCLEOTIDE SEQUENCE [LARGE SCALE GENOMIC DNA]</scope>
    <source>
        <strain evidence="7 8">DSM 104638</strain>
    </source>
</reference>
<feature type="transmembrane region" description="Helical" evidence="6">
    <location>
        <begin position="155"/>
        <end position="175"/>
    </location>
</feature>
<dbReference type="NCBIfam" id="TIGR00374">
    <property type="entry name" value="flippase-like domain"/>
    <property type="match status" value="1"/>
</dbReference>
<dbReference type="Pfam" id="PF03706">
    <property type="entry name" value="LPG_synthase_TM"/>
    <property type="match status" value="1"/>
</dbReference>
<dbReference type="InterPro" id="IPR022791">
    <property type="entry name" value="L-PG_synthase/AglD"/>
</dbReference>
<keyword evidence="3 6" id="KW-0812">Transmembrane</keyword>
<keyword evidence="5 6" id="KW-0472">Membrane</keyword>
<dbReference type="OrthoDB" id="4481258at2"/>
<dbReference type="PANTHER" id="PTHR39087:SF2">
    <property type="entry name" value="UPF0104 MEMBRANE PROTEIN MJ1595"/>
    <property type="match status" value="1"/>
</dbReference>
<dbReference type="Proteomes" id="UP000251047">
    <property type="component" value="Unassembled WGS sequence"/>
</dbReference>
<evidence type="ECO:0000256" key="5">
    <source>
        <dbReference type="ARBA" id="ARBA00023136"/>
    </source>
</evidence>
<evidence type="ECO:0000256" key="1">
    <source>
        <dbReference type="ARBA" id="ARBA00004651"/>
    </source>
</evidence>
<keyword evidence="4 6" id="KW-1133">Transmembrane helix</keyword>
<gene>
    <name evidence="7" type="ORF">CWC39_03795</name>
</gene>
<dbReference type="GO" id="GO:0005886">
    <property type="term" value="C:plasma membrane"/>
    <property type="evidence" value="ECO:0007669"/>
    <property type="project" value="UniProtKB-SubCell"/>
</dbReference>
<organism evidence="7 8">
    <name type="scientific">Corynebacterium heidelbergense</name>
    <dbReference type="NCBI Taxonomy" id="2055947"/>
    <lineage>
        <taxon>Bacteria</taxon>
        <taxon>Bacillati</taxon>
        <taxon>Actinomycetota</taxon>
        <taxon>Actinomycetes</taxon>
        <taxon>Mycobacteriales</taxon>
        <taxon>Corynebacteriaceae</taxon>
        <taxon>Corynebacterium</taxon>
    </lineage>
</organism>
<sequence length="353" mass="38048">MTRPSLRSRRVRIALALAVLAVLAFFARNHLHFISEGWAELRQADPRWLIPAVIAQALTMATQAEVMVVLLRSAGVKVRRWTANTLGLAANAWSASFPGGPALSAAMIFREQIKWGATPVIASWYMVISGALSGGGLAILALGSVYFLGLRVKPVTLAISIAVLILLAIATNWCARNPKTVEQWLLCRLRAINRWRRRPEDRWTAAVHGFADQLSAVDLPLPRLGLAINWSLWNWIFEIICLWACVMSIGGEPPVAGVVLSFIAAKVAGQAQVTPGGLGPVDLALTSSLVAFAALTSAQAFAAVIVFRMLSFVGLVAIGWLVFFATKLATPRVHEDNAEVGGVPKEKTTLSSN</sequence>
<evidence type="ECO:0000313" key="8">
    <source>
        <dbReference type="Proteomes" id="UP000251047"/>
    </source>
</evidence>
<protein>
    <recommendedName>
        <fullName evidence="9">TIGR00374 family protein</fullName>
    </recommendedName>
</protein>
<evidence type="ECO:0000256" key="2">
    <source>
        <dbReference type="ARBA" id="ARBA00022475"/>
    </source>
</evidence>
<evidence type="ECO:0000256" key="3">
    <source>
        <dbReference type="ARBA" id="ARBA00022692"/>
    </source>
</evidence>
<evidence type="ECO:0008006" key="9">
    <source>
        <dbReference type="Google" id="ProtNLM"/>
    </source>
</evidence>
<evidence type="ECO:0000256" key="6">
    <source>
        <dbReference type="SAM" id="Phobius"/>
    </source>
</evidence>
<feature type="transmembrane region" description="Helical" evidence="6">
    <location>
        <begin position="232"/>
        <end position="251"/>
    </location>
</feature>
<dbReference type="EMBL" id="PHQP01000019">
    <property type="protein sequence ID" value="RAV34329.1"/>
    <property type="molecule type" value="Genomic_DNA"/>
</dbReference>
<feature type="transmembrane region" description="Helical" evidence="6">
    <location>
        <begin position="124"/>
        <end position="149"/>
    </location>
</feature>
<accession>A0A364VCF0</accession>
<name>A0A364VCF0_9CORY</name>